<keyword evidence="2" id="KW-1185">Reference proteome</keyword>
<evidence type="ECO:0000313" key="1">
    <source>
        <dbReference type="EMBL" id="MFC3181908.1"/>
    </source>
</evidence>
<organism evidence="1 2">
    <name type="scientific">Cypionkella sinensis</name>
    <dbReference type="NCBI Taxonomy" id="1756043"/>
    <lineage>
        <taxon>Bacteria</taxon>
        <taxon>Pseudomonadati</taxon>
        <taxon>Pseudomonadota</taxon>
        <taxon>Alphaproteobacteria</taxon>
        <taxon>Rhodobacterales</taxon>
        <taxon>Paracoccaceae</taxon>
        <taxon>Cypionkella</taxon>
    </lineage>
</organism>
<dbReference type="RefSeq" id="WP_380073490.1">
    <property type="nucleotide sequence ID" value="NZ_JBHRTO010000001.1"/>
</dbReference>
<sequence length="63" mass="7273">MTKHIADHRTASDGGRLQNFLRLERTQSAAPRSLHQRPQSAADSQRLQQFLRIERGEQVYDQA</sequence>
<reference evidence="2" key="1">
    <citation type="journal article" date="2019" name="Int. J. Syst. Evol. Microbiol.">
        <title>The Global Catalogue of Microorganisms (GCM) 10K type strain sequencing project: providing services to taxonomists for standard genome sequencing and annotation.</title>
        <authorList>
            <consortium name="The Broad Institute Genomics Platform"/>
            <consortium name="The Broad Institute Genome Sequencing Center for Infectious Disease"/>
            <person name="Wu L."/>
            <person name="Ma J."/>
        </authorList>
    </citation>
    <scope>NUCLEOTIDE SEQUENCE [LARGE SCALE GENOMIC DNA]</scope>
    <source>
        <strain evidence="2">KCTC 52039</strain>
    </source>
</reference>
<gene>
    <name evidence="1" type="ORF">ACFOGH_12970</name>
</gene>
<name>A0ABV7J241_9RHOB</name>
<dbReference type="EMBL" id="JBHRTO010000001">
    <property type="protein sequence ID" value="MFC3181908.1"/>
    <property type="molecule type" value="Genomic_DNA"/>
</dbReference>
<protein>
    <submittedName>
        <fullName evidence="1">Uncharacterized protein</fullName>
    </submittedName>
</protein>
<dbReference type="Proteomes" id="UP001595547">
    <property type="component" value="Unassembled WGS sequence"/>
</dbReference>
<comment type="caution">
    <text evidence="1">The sequence shown here is derived from an EMBL/GenBank/DDBJ whole genome shotgun (WGS) entry which is preliminary data.</text>
</comment>
<proteinExistence type="predicted"/>
<accession>A0ABV7J241</accession>
<evidence type="ECO:0000313" key="2">
    <source>
        <dbReference type="Proteomes" id="UP001595547"/>
    </source>
</evidence>